<comment type="caution">
    <text evidence="1">The sequence shown here is derived from an EMBL/GenBank/DDBJ whole genome shotgun (WGS) entry which is preliminary data.</text>
</comment>
<evidence type="ECO:0000313" key="1">
    <source>
        <dbReference type="EMBL" id="GAA6502647.1"/>
    </source>
</evidence>
<proteinExistence type="predicted"/>
<gene>
    <name evidence="1" type="ORF">K340107D12_54630</name>
</gene>
<sequence>MIPAPAEAVRNTNSAAAESRFKQYAQKTTVRYGAVTSGNYPGCNGPGICQHTGMYEIHPM</sequence>
<organism evidence="1 2">
    <name type="scientific">Blautia parvula</name>
    <dbReference type="NCBI Taxonomy" id="2877527"/>
    <lineage>
        <taxon>Bacteria</taxon>
        <taxon>Bacillati</taxon>
        <taxon>Bacillota</taxon>
        <taxon>Clostridia</taxon>
        <taxon>Lachnospirales</taxon>
        <taxon>Lachnospiraceae</taxon>
        <taxon>Blautia</taxon>
    </lineage>
</organism>
<keyword evidence="2" id="KW-1185">Reference proteome</keyword>
<accession>A0ABQ0C1H7</accession>
<dbReference type="Proteomes" id="UP001600941">
    <property type="component" value="Unassembled WGS sequence"/>
</dbReference>
<protein>
    <submittedName>
        <fullName evidence="1">Uncharacterized protein</fullName>
    </submittedName>
</protein>
<dbReference type="EMBL" id="BAABZQ010000001">
    <property type="protein sequence ID" value="GAA6502647.1"/>
    <property type="molecule type" value="Genomic_DNA"/>
</dbReference>
<name>A0ABQ0C1H7_9FIRM</name>
<evidence type="ECO:0000313" key="2">
    <source>
        <dbReference type="Proteomes" id="UP001600941"/>
    </source>
</evidence>
<reference evidence="1 2" key="1">
    <citation type="submission" date="2024-04" db="EMBL/GenBank/DDBJ databases">
        <title>Defined microbial consortia suppress multidrug-resistant proinflammatory Enterobacteriaceae via ecological control.</title>
        <authorList>
            <person name="Furuichi M."/>
            <person name="Kawaguchi T."/>
            <person name="Pust M."/>
            <person name="Yasuma K."/>
            <person name="Plichta D."/>
            <person name="Hasegawa N."/>
            <person name="Ohya T."/>
            <person name="Bhattarai S."/>
            <person name="Sasajima S."/>
            <person name="Aoto Y."/>
            <person name="Tuganbaev T."/>
            <person name="Yaginuma M."/>
            <person name="Ueda M."/>
            <person name="Okahashi N."/>
            <person name="Amafuji K."/>
            <person name="Kiridooshi Y."/>
            <person name="Sugita K."/>
            <person name="Strazar M."/>
            <person name="Skelly A."/>
            <person name="Suda W."/>
            <person name="Hattori M."/>
            <person name="Nakamoto N."/>
            <person name="Caballero S."/>
            <person name="Norman J."/>
            <person name="Olle B."/>
            <person name="Tanoue T."/>
            <person name="Arita M."/>
            <person name="Bucci V."/>
            <person name="Atarashi K."/>
            <person name="Xavier R."/>
            <person name="Honda K."/>
        </authorList>
    </citation>
    <scope>NUCLEOTIDE SEQUENCE [LARGE SCALE GENOMIC DNA]</scope>
    <source>
        <strain evidence="2">k34-0107-D12</strain>
    </source>
</reference>